<name>A0A1X7TZV6_AMPQE</name>
<dbReference type="GO" id="GO:0007165">
    <property type="term" value="P:signal transduction"/>
    <property type="evidence" value="ECO:0007669"/>
    <property type="project" value="InterPro"/>
</dbReference>
<feature type="domain" description="Death" evidence="1">
    <location>
        <begin position="19"/>
        <end position="89"/>
    </location>
</feature>
<dbReference type="InterPro" id="IPR000488">
    <property type="entry name" value="Death_dom"/>
</dbReference>
<dbReference type="AlphaFoldDB" id="A0A1X7TZV6"/>
<proteinExistence type="predicted"/>
<reference evidence="2" key="1">
    <citation type="submission" date="2017-05" db="UniProtKB">
        <authorList>
            <consortium name="EnsemblMetazoa"/>
        </authorList>
    </citation>
    <scope>IDENTIFICATION</scope>
</reference>
<dbReference type="EnsemblMetazoa" id="Aqu2.1.20776_001">
    <property type="protein sequence ID" value="Aqu2.1.20776_001"/>
    <property type="gene ID" value="Aqu2.1.20776"/>
</dbReference>
<protein>
    <recommendedName>
        <fullName evidence="1">Death domain-containing protein</fullName>
    </recommendedName>
</protein>
<evidence type="ECO:0000259" key="1">
    <source>
        <dbReference type="PROSITE" id="PS50017"/>
    </source>
</evidence>
<evidence type="ECO:0000313" key="2">
    <source>
        <dbReference type="EnsemblMetazoa" id="Aqu2.1.20776_001"/>
    </source>
</evidence>
<dbReference type="Gene3D" id="1.10.533.10">
    <property type="entry name" value="Death Domain, Fas"/>
    <property type="match status" value="1"/>
</dbReference>
<accession>A0A1X7TZV6</accession>
<dbReference type="InParanoid" id="A0A1X7TZV6"/>
<dbReference type="PROSITE" id="PS50017">
    <property type="entry name" value="DEATH_DOMAIN"/>
    <property type="match status" value="1"/>
</dbReference>
<organism evidence="2">
    <name type="scientific">Amphimedon queenslandica</name>
    <name type="common">Sponge</name>
    <dbReference type="NCBI Taxonomy" id="400682"/>
    <lineage>
        <taxon>Eukaryota</taxon>
        <taxon>Metazoa</taxon>
        <taxon>Porifera</taxon>
        <taxon>Demospongiae</taxon>
        <taxon>Heteroscleromorpha</taxon>
        <taxon>Haplosclerida</taxon>
        <taxon>Niphatidae</taxon>
        <taxon>Amphimedon</taxon>
    </lineage>
</organism>
<dbReference type="InterPro" id="IPR011029">
    <property type="entry name" value="DEATH-like_dom_sf"/>
</dbReference>
<sequence length="104" mass="12025">MDGKPDMPDLLDWLQELVDWQTFALFLPKMEKHFVAIIDKNKVGDIPAQKIAMYDKWLRVCPEANWGHVIKALEKAKEEELVKKVKKKLGVMESVDESTGMKKL</sequence>